<dbReference type="InterPro" id="IPR002797">
    <property type="entry name" value="Polysacc_synth"/>
</dbReference>
<gene>
    <name evidence="6" type="ORF">MNBD_ALPHA06-775</name>
</gene>
<sequence length="163" mass="18028">MLWRHLFGYLPLNIAQAIAGFGGIFLLTRLLSPAQFGMYSLVFSVVTITHSLCFTWIEASVARSYVRAEADQRLADHLATAFQYLLYGTGIVGVIGFTAIFALPLSAELKTVLGYGIGSMLIKSFLILSLEARKAAREVNRYSMIEFFNVMASFGFGMAIVFF</sequence>
<evidence type="ECO:0000256" key="1">
    <source>
        <dbReference type="ARBA" id="ARBA00004141"/>
    </source>
</evidence>
<feature type="transmembrane region" description="Helical" evidence="5">
    <location>
        <begin position="112"/>
        <end position="130"/>
    </location>
</feature>
<keyword evidence="3 5" id="KW-1133">Transmembrane helix</keyword>
<evidence type="ECO:0000256" key="4">
    <source>
        <dbReference type="ARBA" id="ARBA00023136"/>
    </source>
</evidence>
<evidence type="ECO:0000313" key="6">
    <source>
        <dbReference type="EMBL" id="VAV86954.1"/>
    </source>
</evidence>
<name>A0A3B0R076_9ZZZZ</name>
<accession>A0A3B0R076</accession>
<feature type="transmembrane region" description="Helical" evidence="5">
    <location>
        <begin position="6"/>
        <end position="27"/>
    </location>
</feature>
<dbReference type="EMBL" id="UOEE01000021">
    <property type="protein sequence ID" value="VAV86954.1"/>
    <property type="molecule type" value="Genomic_DNA"/>
</dbReference>
<evidence type="ECO:0008006" key="7">
    <source>
        <dbReference type="Google" id="ProtNLM"/>
    </source>
</evidence>
<feature type="non-terminal residue" evidence="6">
    <location>
        <position position="163"/>
    </location>
</feature>
<dbReference type="Pfam" id="PF01943">
    <property type="entry name" value="Polysacc_synt"/>
    <property type="match status" value="1"/>
</dbReference>
<comment type="subcellular location">
    <subcellularLocation>
        <location evidence="1">Membrane</location>
        <topology evidence="1">Multi-pass membrane protein</topology>
    </subcellularLocation>
</comment>
<feature type="transmembrane region" description="Helical" evidence="5">
    <location>
        <begin position="84"/>
        <end position="105"/>
    </location>
</feature>
<dbReference type="AlphaFoldDB" id="A0A3B0R076"/>
<protein>
    <recommendedName>
        <fullName evidence="7">Polysaccharide biosynthesis protein</fullName>
    </recommendedName>
</protein>
<evidence type="ECO:0000256" key="5">
    <source>
        <dbReference type="SAM" id="Phobius"/>
    </source>
</evidence>
<reference evidence="6" key="1">
    <citation type="submission" date="2018-06" db="EMBL/GenBank/DDBJ databases">
        <authorList>
            <person name="Zhirakovskaya E."/>
        </authorList>
    </citation>
    <scope>NUCLEOTIDE SEQUENCE</scope>
</reference>
<feature type="transmembrane region" description="Helical" evidence="5">
    <location>
        <begin position="39"/>
        <end position="57"/>
    </location>
</feature>
<feature type="transmembrane region" description="Helical" evidence="5">
    <location>
        <begin position="142"/>
        <end position="162"/>
    </location>
</feature>
<dbReference type="GO" id="GO:0016020">
    <property type="term" value="C:membrane"/>
    <property type="evidence" value="ECO:0007669"/>
    <property type="project" value="UniProtKB-SubCell"/>
</dbReference>
<evidence type="ECO:0000256" key="2">
    <source>
        <dbReference type="ARBA" id="ARBA00022692"/>
    </source>
</evidence>
<keyword evidence="4 5" id="KW-0472">Membrane</keyword>
<organism evidence="6">
    <name type="scientific">hydrothermal vent metagenome</name>
    <dbReference type="NCBI Taxonomy" id="652676"/>
    <lineage>
        <taxon>unclassified sequences</taxon>
        <taxon>metagenomes</taxon>
        <taxon>ecological metagenomes</taxon>
    </lineage>
</organism>
<keyword evidence="2 5" id="KW-0812">Transmembrane</keyword>
<proteinExistence type="predicted"/>
<evidence type="ECO:0000256" key="3">
    <source>
        <dbReference type="ARBA" id="ARBA00022989"/>
    </source>
</evidence>